<dbReference type="SMART" id="SM00220">
    <property type="entry name" value="S_TKc"/>
    <property type="match status" value="1"/>
</dbReference>
<dbReference type="OMA" id="THENHYA"/>
<dbReference type="Gene3D" id="1.10.510.10">
    <property type="entry name" value="Transferase(Phosphotransferase) domain 1"/>
    <property type="match status" value="1"/>
</dbReference>
<dbReference type="GO" id="GO:0004674">
    <property type="term" value="F:protein serine/threonine kinase activity"/>
    <property type="evidence" value="ECO:0007669"/>
    <property type="project" value="TreeGrafter"/>
</dbReference>
<dbReference type="Proteomes" id="UP000011083">
    <property type="component" value="Unassembled WGS sequence"/>
</dbReference>
<feature type="compositionally biased region" description="Polar residues" evidence="4">
    <location>
        <begin position="273"/>
        <end position="284"/>
    </location>
</feature>
<keyword evidence="2" id="KW-0067">ATP-binding</keyword>
<feature type="compositionally biased region" description="Basic and acidic residues" evidence="4">
    <location>
        <begin position="482"/>
        <end position="515"/>
    </location>
</feature>
<dbReference type="STRING" id="1257118.L8H1J1"/>
<reference evidence="6 7" key="1">
    <citation type="journal article" date="2013" name="Genome Biol.">
        <title>Genome of Acanthamoeba castellanii highlights extensive lateral gene transfer and early evolution of tyrosine kinase signaling.</title>
        <authorList>
            <person name="Clarke M."/>
            <person name="Lohan A.J."/>
            <person name="Liu B."/>
            <person name="Lagkouvardos I."/>
            <person name="Roy S."/>
            <person name="Zafar N."/>
            <person name="Bertelli C."/>
            <person name="Schilde C."/>
            <person name="Kianianmomeni A."/>
            <person name="Burglin T.R."/>
            <person name="Frech C."/>
            <person name="Turcotte B."/>
            <person name="Kopec K.O."/>
            <person name="Synnott J.M."/>
            <person name="Choo C."/>
            <person name="Paponov I."/>
            <person name="Finkler A."/>
            <person name="Soon Heng Tan C."/>
            <person name="Hutchins A.P."/>
            <person name="Weinmeier T."/>
            <person name="Rattei T."/>
            <person name="Chu J.S."/>
            <person name="Gimenez G."/>
            <person name="Irimia M."/>
            <person name="Rigden D.J."/>
            <person name="Fitzpatrick D.A."/>
            <person name="Lorenzo-Morales J."/>
            <person name="Bateman A."/>
            <person name="Chiu C.H."/>
            <person name="Tang P."/>
            <person name="Hegemann P."/>
            <person name="Fromm H."/>
            <person name="Raoult D."/>
            <person name="Greub G."/>
            <person name="Miranda-Saavedra D."/>
            <person name="Chen N."/>
            <person name="Nash P."/>
            <person name="Ginger M.L."/>
            <person name="Horn M."/>
            <person name="Schaap P."/>
            <person name="Caler L."/>
            <person name="Loftus B."/>
        </authorList>
    </citation>
    <scope>NUCLEOTIDE SEQUENCE [LARGE SCALE GENOMIC DNA]</scope>
    <source>
        <strain evidence="6 7">Neff</strain>
    </source>
</reference>
<dbReference type="InterPro" id="IPR050629">
    <property type="entry name" value="STE20/SPS1-PAK"/>
</dbReference>
<keyword evidence="7" id="KW-1185">Reference proteome</keyword>
<feature type="compositionally biased region" description="Low complexity" evidence="4">
    <location>
        <begin position="296"/>
        <end position="314"/>
    </location>
</feature>
<keyword evidence="6" id="KW-0808">Transferase</keyword>
<keyword evidence="1" id="KW-0547">Nucleotide-binding</keyword>
<feature type="domain" description="Protein kinase" evidence="5">
    <location>
        <begin position="1"/>
        <end position="195"/>
    </location>
</feature>
<dbReference type="GeneID" id="14920163"/>
<dbReference type="KEGG" id="acan:ACA1_266100"/>
<evidence type="ECO:0000313" key="6">
    <source>
        <dbReference type="EMBL" id="ELR19384.1"/>
    </source>
</evidence>
<name>L8H1J1_ACACF</name>
<evidence type="ECO:0000256" key="1">
    <source>
        <dbReference type="ARBA" id="ARBA00022741"/>
    </source>
</evidence>
<dbReference type="GO" id="GO:0005524">
    <property type="term" value="F:ATP binding"/>
    <property type="evidence" value="ECO:0007669"/>
    <property type="project" value="UniProtKB-KW"/>
</dbReference>
<evidence type="ECO:0000256" key="4">
    <source>
        <dbReference type="SAM" id="MobiDB-lite"/>
    </source>
</evidence>
<dbReference type="PANTHER" id="PTHR48012:SF2">
    <property type="entry name" value="STERILE20-LIKE KINASE, ISOFORM B"/>
    <property type="match status" value="1"/>
</dbReference>
<feature type="coiled-coil region" evidence="3">
    <location>
        <begin position="550"/>
        <end position="577"/>
    </location>
</feature>
<feature type="region of interest" description="Disordered" evidence="4">
    <location>
        <begin position="267"/>
        <end position="522"/>
    </location>
</feature>
<dbReference type="EMBL" id="KB007933">
    <property type="protein sequence ID" value="ELR19384.1"/>
    <property type="molecule type" value="Genomic_DNA"/>
</dbReference>
<keyword evidence="6" id="KW-0418">Kinase</keyword>
<dbReference type="VEuPathDB" id="AmoebaDB:ACA1_266100"/>
<dbReference type="OrthoDB" id="248923at2759"/>
<proteinExistence type="predicted"/>
<feature type="compositionally biased region" description="Basic and acidic residues" evidence="4">
    <location>
        <begin position="447"/>
        <end position="458"/>
    </location>
</feature>
<gene>
    <name evidence="6" type="ORF">ACA1_266100</name>
</gene>
<dbReference type="PROSITE" id="PS00108">
    <property type="entry name" value="PROTEIN_KINASE_ST"/>
    <property type="match status" value="1"/>
</dbReference>
<dbReference type="GO" id="GO:0005737">
    <property type="term" value="C:cytoplasm"/>
    <property type="evidence" value="ECO:0007669"/>
    <property type="project" value="TreeGrafter"/>
</dbReference>
<feature type="compositionally biased region" description="Low complexity" evidence="4">
    <location>
        <begin position="325"/>
        <end position="338"/>
    </location>
</feature>
<dbReference type="RefSeq" id="XP_004341469.1">
    <property type="nucleotide sequence ID" value="XM_004341421.1"/>
</dbReference>
<evidence type="ECO:0000259" key="5">
    <source>
        <dbReference type="PROSITE" id="PS50011"/>
    </source>
</evidence>
<dbReference type="SUPFAM" id="SSF56112">
    <property type="entry name" value="Protein kinase-like (PK-like)"/>
    <property type="match status" value="1"/>
</dbReference>
<keyword evidence="3" id="KW-0175">Coiled coil</keyword>
<dbReference type="AlphaFoldDB" id="L8H1J1"/>
<dbReference type="InterPro" id="IPR011009">
    <property type="entry name" value="Kinase-like_dom_sf"/>
</dbReference>
<evidence type="ECO:0000256" key="3">
    <source>
        <dbReference type="SAM" id="Coils"/>
    </source>
</evidence>
<sequence>MESCDMGSLTDVLNVVGHDKVSEVDMAYILREVVKGLIYLHSINIAHRLMIMLLHRDMKAANVLLTKTGQPKIADFGTSVQLQNATKGAQTFTGTPLFMSPEALSEESYGVKADIWSLGITAIQIADGKPPLADMNVGRAMLAIIHGSSPTLKEPKKWSKEFNDFLAVCLRKSPDDRPEAEELLKVVFTLGHPFLMNAKEVHVLSFLKEYRLKVKDRPALERTFSFIQQSDPRQFRQSHSPSAELIKQSILADSSKQGLQRVSQDMSPMLAGTGNSAGIPNSPLNAPPSPYAPQLSSSPTASGGSASSSPPMGALRHPNSPGLSPPATAAAASPATSAVGPPEIDLHTGATASKPIDIGSPSLERRLSPLTRVNTGDLRRASVAPESEARRMSVAGSGPMARPSTTYGHMTPIVLDPSDRPADRQTTTSGESGLGSKKSFHSQLSAKLDKKAEDEKKSRPSLSRPKSDRALQRQVLDSKASTLRDTKTKDKADSELKANLELRNSSEEIRRRSPIDSDEPALDAALQNSERLEDLVGILKDLLAKERLRVREASDEIGKWKKIANDLQRELDDLKLSLEHPSSSSSSSSS</sequence>
<dbReference type="Pfam" id="PF00069">
    <property type="entry name" value="Pkinase"/>
    <property type="match status" value="1"/>
</dbReference>
<evidence type="ECO:0000313" key="7">
    <source>
        <dbReference type="Proteomes" id="UP000011083"/>
    </source>
</evidence>
<dbReference type="PANTHER" id="PTHR48012">
    <property type="entry name" value="STERILE20-LIKE KINASE, ISOFORM B-RELATED"/>
    <property type="match status" value="1"/>
</dbReference>
<dbReference type="InterPro" id="IPR000719">
    <property type="entry name" value="Prot_kinase_dom"/>
</dbReference>
<dbReference type="PROSITE" id="PS50011">
    <property type="entry name" value="PROTEIN_KINASE_DOM"/>
    <property type="match status" value="1"/>
</dbReference>
<protein>
    <submittedName>
        <fullName evidence="6">Serine/threonineprotein kinase 3, putative</fullName>
    </submittedName>
</protein>
<dbReference type="InterPro" id="IPR008271">
    <property type="entry name" value="Ser/Thr_kinase_AS"/>
</dbReference>
<accession>L8H1J1</accession>
<organism evidence="6 7">
    <name type="scientific">Acanthamoeba castellanii (strain ATCC 30010 / Neff)</name>
    <dbReference type="NCBI Taxonomy" id="1257118"/>
    <lineage>
        <taxon>Eukaryota</taxon>
        <taxon>Amoebozoa</taxon>
        <taxon>Discosea</taxon>
        <taxon>Longamoebia</taxon>
        <taxon>Centramoebida</taxon>
        <taxon>Acanthamoebidae</taxon>
        <taxon>Acanthamoeba</taxon>
    </lineage>
</organism>
<evidence type="ECO:0000256" key="2">
    <source>
        <dbReference type="ARBA" id="ARBA00022840"/>
    </source>
</evidence>